<dbReference type="InterPro" id="IPR003020">
    <property type="entry name" value="HCO3_transpt_euk"/>
</dbReference>
<evidence type="ECO:0000313" key="1">
    <source>
        <dbReference type="EMBL" id="OMO86490.1"/>
    </source>
</evidence>
<dbReference type="GO" id="GO:0005886">
    <property type="term" value="C:plasma membrane"/>
    <property type="evidence" value="ECO:0007669"/>
    <property type="project" value="TreeGrafter"/>
</dbReference>
<dbReference type="Gramene" id="OMO86490">
    <property type="protein sequence ID" value="OMO86490"/>
    <property type="gene ID" value="CCACVL1_09589"/>
</dbReference>
<dbReference type="GO" id="GO:0005452">
    <property type="term" value="F:solute:inorganic anion antiporter activity"/>
    <property type="evidence" value="ECO:0007669"/>
    <property type="project" value="InterPro"/>
</dbReference>
<dbReference type="PANTHER" id="PTHR11453:SF40">
    <property type="entry name" value="BORON TRANSPORTER 4-RELATED"/>
    <property type="match status" value="1"/>
</dbReference>
<comment type="caution">
    <text evidence="1">The sequence shown here is derived from an EMBL/GenBank/DDBJ whole genome shotgun (WGS) entry which is preliminary data.</text>
</comment>
<dbReference type="EMBL" id="AWWV01009450">
    <property type="protein sequence ID" value="OMO86490.1"/>
    <property type="molecule type" value="Genomic_DNA"/>
</dbReference>
<proteinExistence type="predicted"/>
<gene>
    <name evidence="1" type="ORF">CCACVL1_09589</name>
</gene>
<sequence>MVSVVSSTFSSPFPTGNSKDVICGSHILCSVLPPLLPVSSSPGWYWRLFGCYGGAGHSEMQEQKVKNAAVVIDLKPPPAEKLPIDRMSTNRSLKRMKSPITATSYIVASLQMATNIFSQEYLIGEGSLGRVYNQMERKRRSRRSKETLKAKDVVVQEVPKISSKDCYYGWFRSFIVDYGVPLMVVVRTTLYVSVPGKVPSGVPRRLFSPLPWESASLDHWTVIKVQALDDFFSMLLNVSVNGYGGRSLFYGVCRLVLSLNLVAVAASSKSTEH</sequence>
<keyword evidence="2" id="KW-1185">Reference proteome</keyword>
<dbReference type="PANTHER" id="PTHR11453">
    <property type="entry name" value="ANION EXCHANGE PROTEIN"/>
    <property type="match status" value="1"/>
</dbReference>
<dbReference type="GO" id="GO:0006820">
    <property type="term" value="P:monoatomic anion transport"/>
    <property type="evidence" value="ECO:0007669"/>
    <property type="project" value="InterPro"/>
</dbReference>
<dbReference type="GO" id="GO:0050801">
    <property type="term" value="P:monoatomic ion homeostasis"/>
    <property type="evidence" value="ECO:0007669"/>
    <property type="project" value="TreeGrafter"/>
</dbReference>
<evidence type="ECO:0000313" key="2">
    <source>
        <dbReference type="Proteomes" id="UP000188268"/>
    </source>
</evidence>
<dbReference type="Gene3D" id="3.30.200.20">
    <property type="entry name" value="Phosphorylase Kinase, domain 1"/>
    <property type="match status" value="1"/>
</dbReference>
<protein>
    <submittedName>
        <fullName evidence="1">Bicarbonate transporter, eukaryotic</fullName>
    </submittedName>
</protein>
<organism evidence="1 2">
    <name type="scientific">Corchorus capsularis</name>
    <name type="common">Jute</name>
    <dbReference type="NCBI Taxonomy" id="210143"/>
    <lineage>
        <taxon>Eukaryota</taxon>
        <taxon>Viridiplantae</taxon>
        <taxon>Streptophyta</taxon>
        <taxon>Embryophyta</taxon>
        <taxon>Tracheophyta</taxon>
        <taxon>Spermatophyta</taxon>
        <taxon>Magnoliopsida</taxon>
        <taxon>eudicotyledons</taxon>
        <taxon>Gunneridae</taxon>
        <taxon>Pentapetalae</taxon>
        <taxon>rosids</taxon>
        <taxon>malvids</taxon>
        <taxon>Malvales</taxon>
        <taxon>Malvaceae</taxon>
        <taxon>Grewioideae</taxon>
        <taxon>Apeibeae</taxon>
        <taxon>Corchorus</taxon>
    </lineage>
</organism>
<name>A0A1R3IVE3_COCAP</name>
<accession>A0A1R3IVE3</accession>
<dbReference type="STRING" id="210143.A0A1R3IVE3"/>
<dbReference type="AlphaFoldDB" id="A0A1R3IVE3"/>
<reference evidence="1 2" key="1">
    <citation type="submission" date="2013-09" db="EMBL/GenBank/DDBJ databases">
        <title>Corchorus capsularis genome sequencing.</title>
        <authorList>
            <person name="Alam M."/>
            <person name="Haque M.S."/>
            <person name="Islam M.S."/>
            <person name="Emdad E.M."/>
            <person name="Islam M.M."/>
            <person name="Ahmed B."/>
            <person name="Halim A."/>
            <person name="Hossen Q.M.M."/>
            <person name="Hossain M.Z."/>
            <person name="Ahmed R."/>
            <person name="Khan M.M."/>
            <person name="Islam R."/>
            <person name="Rashid M.M."/>
            <person name="Khan S.A."/>
            <person name="Rahman M.S."/>
            <person name="Alam M."/>
        </authorList>
    </citation>
    <scope>NUCLEOTIDE SEQUENCE [LARGE SCALE GENOMIC DNA]</scope>
    <source>
        <strain evidence="2">cv. CVL-1</strain>
        <tissue evidence="1">Whole seedling</tissue>
    </source>
</reference>
<dbReference type="Proteomes" id="UP000188268">
    <property type="component" value="Unassembled WGS sequence"/>
</dbReference>
<dbReference type="OrthoDB" id="1935743at2759"/>